<protein>
    <submittedName>
        <fullName evidence="4">Superoxide reductase</fullName>
    </submittedName>
</protein>
<evidence type="ECO:0000256" key="2">
    <source>
        <dbReference type="ARBA" id="ARBA00023014"/>
    </source>
</evidence>
<dbReference type="Gene3D" id="2.60.40.730">
    <property type="entry name" value="SOR catalytic domain"/>
    <property type="match status" value="1"/>
</dbReference>
<sequence>MSTRRQFLAGTAMLAGVSVVKAVPAFAWQFSMEKGIIYTNSQTGMWKGKEKSHVPIVDTKNLLVMMTTPHPMSQEHYIVRHTIVSEDGEVVHAKTFSWKDDPVSKAALKKKGKYVATSFCNLHDMWVKEFTV</sequence>
<proteinExistence type="predicted"/>
<dbReference type="RefSeq" id="WP_074216771.1">
    <property type="nucleotide sequence ID" value="NZ_FSRG01000005.1"/>
</dbReference>
<dbReference type="GO" id="GO:0016491">
    <property type="term" value="F:oxidoreductase activity"/>
    <property type="evidence" value="ECO:0007669"/>
    <property type="project" value="UniProtKB-KW"/>
</dbReference>
<keyword evidence="2" id="KW-0479">Metal-binding</keyword>
<dbReference type="GO" id="GO:0051536">
    <property type="term" value="F:iron-sulfur cluster binding"/>
    <property type="evidence" value="ECO:0007669"/>
    <property type="project" value="UniProtKB-KW"/>
</dbReference>
<keyword evidence="2" id="KW-0411">Iron-sulfur</keyword>
<evidence type="ECO:0000259" key="3">
    <source>
        <dbReference type="Pfam" id="PF01880"/>
    </source>
</evidence>
<keyword evidence="5" id="KW-1185">Reference proteome</keyword>
<dbReference type="Proteomes" id="UP000184694">
    <property type="component" value="Unassembled WGS sequence"/>
</dbReference>
<dbReference type="InterPro" id="IPR036073">
    <property type="entry name" value="Desulfoferrodoxin_Fe-bd_dom_sf"/>
</dbReference>
<evidence type="ECO:0000313" key="4">
    <source>
        <dbReference type="EMBL" id="SIO14374.1"/>
    </source>
</evidence>
<dbReference type="GO" id="GO:0005506">
    <property type="term" value="F:iron ion binding"/>
    <property type="evidence" value="ECO:0007669"/>
    <property type="project" value="InterPro"/>
</dbReference>
<reference evidence="5" key="1">
    <citation type="submission" date="2016-11" db="EMBL/GenBank/DDBJ databases">
        <authorList>
            <person name="Varghese N."/>
            <person name="Submissions S."/>
        </authorList>
    </citation>
    <scope>NUCLEOTIDE SEQUENCE [LARGE SCALE GENOMIC DNA]</scope>
    <source>
        <strain evidence="5">DSM 17456</strain>
    </source>
</reference>
<evidence type="ECO:0000313" key="5">
    <source>
        <dbReference type="Proteomes" id="UP000184694"/>
    </source>
</evidence>
<evidence type="ECO:0000256" key="1">
    <source>
        <dbReference type="ARBA" id="ARBA00023002"/>
    </source>
</evidence>
<dbReference type="PROSITE" id="PS51318">
    <property type="entry name" value="TAT"/>
    <property type="match status" value="1"/>
</dbReference>
<dbReference type="OrthoDB" id="5464974at2"/>
<dbReference type="Pfam" id="PF01880">
    <property type="entry name" value="Desulfoferrodox"/>
    <property type="match status" value="1"/>
</dbReference>
<accession>A0A1N6H3L2</accession>
<keyword evidence="1" id="KW-0560">Oxidoreductase</keyword>
<name>A0A1N6H3L2_9BACT</name>
<dbReference type="SUPFAM" id="SSF49367">
    <property type="entry name" value="Superoxide reductase-like"/>
    <property type="match status" value="1"/>
</dbReference>
<gene>
    <name evidence="4" type="ORF">SAMN02745161_1987</name>
</gene>
<dbReference type="InterPro" id="IPR006311">
    <property type="entry name" value="TAT_signal"/>
</dbReference>
<dbReference type="STRING" id="1121457.SAMN02745161_1987"/>
<organism evidence="4 5">
    <name type="scientific">Halodesulfovibrio marinisediminis DSM 17456</name>
    <dbReference type="NCBI Taxonomy" id="1121457"/>
    <lineage>
        <taxon>Bacteria</taxon>
        <taxon>Pseudomonadati</taxon>
        <taxon>Thermodesulfobacteriota</taxon>
        <taxon>Desulfovibrionia</taxon>
        <taxon>Desulfovibrionales</taxon>
        <taxon>Desulfovibrionaceae</taxon>
        <taxon>Halodesulfovibrio</taxon>
    </lineage>
</organism>
<dbReference type="InterPro" id="IPR002742">
    <property type="entry name" value="Desulfoferrodoxin_Fe-bd_dom"/>
</dbReference>
<keyword evidence="2" id="KW-0408">Iron</keyword>
<dbReference type="EMBL" id="FSRG01000005">
    <property type="protein sequence ID" value="SIO14374.1"/>
    <property type="molecule type" value="Genomic_DNA"/>
</dbReference>
<feature type="domain" description="Desulfoferrodoxin ferrous iron-binding" evidence="3">
    <location>
        <begin position="48"/>
        <end position="128"/>
    </location>
</feature>
<dbReference type="AlphaFoldDB" id="A0A1N6H3L2"/>